<dbReference type="STRING" id="1797727.A3B51_03625"/>
<name>A0A1F5HLD0_9BACT</name>
<organism evidence="1 2">
    <name type="scientific">Candidatus Curtissbacteria bacterium RIFCSPLOWO2_01_FULL_41_18</name>
    <dbReference type="NCBI Taxonomy" id="1797727"/>
    <lineage>
        <taxon>Bacteria</taxon>
        <taxon>Candidatus Curtissiibacteriota</taxon>
    </lineage>
</organism>
<sequence length="349" mass="39706">MSAERSGATALRTKATEKLPRKIPMERIDEAMQASAEASQTLIEEIQTKLDQDFMDTSSKRMLGQVFIGAPHKITTGEGGRVQEQDWTMADLMAASDRLMDEQEAGTRNHLSMDTHKAMSAQREFYRKKRKPIKQKADLNAAFTLALLDRVLATDVNISESFPVSVPEVYYEAQMVEVIRRTTLESGYILMEGIGEGSIRVVPSYDDDAFTQEVKTEQQIVEALKSRSRKEWDEIVEKQSTYIMEYLAILGKKAYHRTKSYLGFLDEIAPRLTKEGKKAFPVKQVKPEVARANDELSLWRGFTGVRDLERVIPWARRRLGKDADFKTLLQRLNGNKPFATERLPKQPAV</sequence>
<gene>
    <name evidence="1" type="ORF">A3B51_03625</name>
</gene>
<dbReference type="EMBL" id="MFBQ01000018">
    <property type="protein sequence ID" value="OGE04855.1"/>
    <property type="molecule type" value="Genomic_DNA"/>
</dbReference>
<accession>A0A1F5HLD0</accession>
<protein>
    <submittedName>
        <fullName evidence="1">Uncharacterized protein</fullName>
    </submittedName>
</protein>
<evidence type="ECO:0000313" key="1">
    <source>
        <dbReference type="EMBL" id="OGE04855.1"/>
    </source>
</evidence>
<dbReference type="Proteomes" id="UP000176780">
    <property type="component" value="Unassembled WGS sequence"/>
</dbReference>
<reference evidence="1 2" key="1">
    <citation type="journal article" date="2016" name="Nat. Commun.">
        <title>Thousands of microbial genomes shed light on interconnected biogeochemical processes in an aquifer system.</title>
        <authorList>
            <person name="Anantharaman K."/>
            <person name="Brown C.T."/>
            <person name="Hug L.A."/>
            <person name="Sharon I."/>
            <person name="Castelle C.J."/>
            <person name="Probst A.J."/>
            <person name="Thomas B.C."/>
            <person name="Singh A."/>
            <person name="Wilkins M.J."/>
            <person name="Karaoz U."/>
            <person name="Brodie E.L."/>
            <person name="Williams K.H."/>
            <person name="Hubbard S.S."/>
            <person name="Banfield J.F."/>
        </authorList>
    </citation>
    <scope>NUCLEOTIDE SEQUENCE [LARGE SCALE GENOMIC DNA]</scope>
</reference>
<evidence type="ECO:0000313" key="2">
    <source>
        <dbReference type="Proteomes" id="UP000176780"/>
    </source>
</evidence>
<dbReference type="AlphaFoldDB" id="A0A1F5HLD0"/>
<proteinExistence type="predicted"/>
<comment type="caution">
    <text evidence="1">The sequence shown here is derived from an EMBL/GenBank/DDBJ whole genome shotgun (WGS) entry which is preliminary data.</text>
</comment>